<evidence type="ECO:0000256" key="8">
    <source>
        <dbReference type="ARBA" id="ARBA00022989"/>
    </source>
</evidence>
<dbReference type="GO" id="GO:0016020">
    <property type="term" value="C:membrane"/>
    <property type="evidence" value="ECO:0007669"/>
    <property type="project" value="UniProtKB-SubCell"/>
</dbReference>
<keyword evidence="14" id="KW-0150">Chloroplast</keyword>
<proteinExistence type="inferred from homology"/>
<dbReference type="AlphaFoldDB" id="A0A1Y9TLX0"/>
<dbReference type="RefSeq" id="YP_009369949.1">
    <property type="nucleotide sequence ID" value="NC_034776.1"/>
</dbReference>
<feature type="chain" id="PRO_5012509326" description="Probable protein-export membrane protein SecG" evidence="13">
    <location>
        <begin position="27"/>
        <end position="70"/>
    </location>
</feature>
<organism evidence="14">
    <name type="scientific">Boldia erythrosiphon</name>
    <dbReference type="NCBI Taxonomy" id="74908"/>
    <lineage>
        <taxon>Eukaryota</taxon>
        <taxon>Rhodophyta</taxon>
        <taxon>Compsopogonophyceae</taxon>
        <taxon>Compsopogonales</taxon>
        <taxon>Boldiaceae</taxon>
        <taxon>Boldia</taxon>
    </lineage>
</organism>
<keyword evidence="7" id="KW-0653">Protein transport</keyword>
<comment type="subcellular location">
    <subcellularLocation>
        <location evidence="1">Membrane</location>
        <topology evidence="1">Multi-pass membrane protein</topology>
    </subcellularLocation>
</comment>
<geneLocation type="chloroplast" evidence="14"/>
<keyword evidence="10 12" id="KW-0472">Membrane</keyword>
<evidence type="ECO:0000256" key="6">
    <source>
        <dbReference type="ARBA" id="ARBA00022692"/>
    </source>
</evidence>
<evidence type="ECO:0000256" key="12">
    <source>
        <dbReference type="SAM" id="Phobius"/>
    </source>
</evidence>
<dbReference type="EMBL" id="KY709208">
    <property type="protein sequence ID" value="ARO90637.1"/>
    <property type="molecule type" value="Genomic_DNA"/>
</dbReference>
<keyword evidence="6 12" id="KW-0812">Transmembrane</keyword>
<keyword evidence="8 12" id="KW-1133">Transmembrane helix</keyword>
<dbReference type="GO" id="GO:0009306">
    <property type="term" value="P:protein secretion"/>
    <property type="evidence" value="ECO:0007669"/>
    <property type="project" value="InterPro"/>
</dbReference>
<evidence type="ECO:0000256" key="4">
    <source>
        <dbReference type="ARBA" id="ARBA00015435"/>
    </source>
</evidence>
<protein>
    <recommendedName>
        <fullName evidence="4">Probable protein-export membrane protein SecG</fullName>
    </recommendedName>
    <alternativeName>
        <fullName evidence="3">Probable protein-export membrane protein secG</fullName>
    </alternativeName>
</protein>
<comment type="similarity">
    <text evidence="2">Belongs to the SecG family.</text>
</comment>
<feature type="transmembrane region" description="Helical" evidence="12">
    <location>
        <begin position="48"/>
        <end position="67"/>
    </location>
</feature>
<evidence type="ECO:0000256" key="10">
    <source>
        <dbReference type="ARBA" id="ARBA00023136"/>
    </source>
</evidence>
<feature type="signal peptide" evidence="13">
    <location>
        <begin position="1"/>
        <end position="26"/>
    </location>
</feature>
<keyword evidence="5" id="KW-0813">Transport</keyword>
<dbReference type="NCBIfam" id="TIGR00810">
    <property type="entry name" value="secG"/>
    <property type="match status" value="1"/>
</dbReference>
<keyword evidence="9" id="KW-0811">Translocation</keyword>
<sequence length="70" mass="8326">MIKLLWYLVSLSIIFIIILQNPKSEGLYRFYSENFFNTEENKKKILKSITWILIIAFMLLTTIINIADLQ</sequence>
<evidence type="ECO:0000256" key="13">
    <source>
        <dbReference type="SAM" id="SignalP"/>
    </source>
</evidence>
<evidence type="ECO:0000256" key="2">
    <source>
        <dbReference type="ARBA" id="ARBA00008445"/>
    </source>
</evidence>
<reference evidence="14" key="1">
    <citation type="submission" date="2017-03" db="EMBL/GenBank/DDBJ databases">
        <title>The new red algal subphylum Proteorhodophytina comprises the largest and most divergent plastid genomes known.</title>
        <authorList>
            <person name="Munoz-Gomez S.A."/>
            <person name="Mejia-Franco F.G."/>
            <person name="Durnin K."/>
            <person name="Morgan C."/>
            <person name="Grisdale C.J."/>
            <person name="Archibald J.M."/>
            <person name="Slamovits C.H."/>
        </authorList>
    </citation>
    <scope>NUCLEOTIDE SEQUENCE</scope>
    <source>
        <strain evidence="14">UTEX LB2858</strain>
    </source>
</reference>
<accession>A0A1Y9TLX0</accession>
<evidence type="ECO:0000313" key="14">
    <source>
        <dbReference type="EMBL" id="ARO90637.1"/>
    </source>
</evidence>
<gene>
    <name evidence="14" type="primary">secG</name>
</gene>
<dbReference type="GO" id="GO:0015450">
    <property type="term" value="F:protein-transporting ATPase activity"/>
    <property type="evidence" value="ECO:0007669"/>
    <property type="project" value="InterPro"/>
</dbReference>
<evidence type="ECO:0000256" key="7">
    <source>
        <dbReference type="ARBA" id="ARBA00022927"/>
    </source>
</evidence>
<evidence type="ECO:0000256" key="1">
    <source>
        <dbReference type="ARBA" id="ARBA00004141"/>
    </source>
</evidence>
<keyword evidence="13" id="KW-0732">Signal</keyword>
<evidence type="ECO:0000256" key="3">
    <source>
        <dbReference type="ARBA" id="ARBA00013657"/>
    </source>
</evidence>
<keyword evidence="14" id="KW-0934">Plastid</keyword>
<evidence type="ECO:0000256" key="9">
    <source>
        <dbReference type="ARBA" id="ARBA00023010"/>
    </source>
</evidence>
<name>A0A1Y9TLX0_9RHOD</name>
<comment type="function">
    <text evidence="11">Involved in protein export. Participates in an early event of protein translocation across the chloroplast thylakoid membrane.</text>
</comment>
<evidence type="ECO:0000256" key="5">
    <source>
        <dbReference type="ARBA" id="ARBA00022448"/>
    </source>
</evidence>
<dbReference type="GeneID" id="32891455"/>
<dbReference type="InterPro" id="IPR004692">
    <property type="entry name" value="SecG"/>
</dbReference>
<dbReference type="Pfam" id="PF03840">
    <property type="entry name" value="SecG"/>
    <property type="match status" value="1"/>
</dbReference>
<evidence type="ECO:0000256" key="11">
    <source>
        <dbReference type="ARBA" id="ARBA00025638"/>
    </source>
</evidence>